<dbReference type="Pfam" id="PF05685">
    <property type="entry name" value="Uma2"/>
    <property type="match status" value="1"/>
</dbReference>
<keyword evidence="3" id="KW-1185">Reference proteome</keyword>
<dbReference type="Proteomes" id="UP000006443">
    <property type="component" value="Unassembled WGS sequence"/>
</dbReference>
<dbReference type="EMBL" id="ACJM01000010">
    <property type="protein sequence ID" value="EEG77025.1"/>
    <property type="molecule type" value="Genomic_DNA"/>
</dbReference>
<reference evidence="2 3" key="1">
    <citation type="submission" date="2009-02" db="EMBL/GenBank/DDBJ databases">
        <title>Sequencing of the draft genome and assembly of Dethiobacter alkaliphilus AHT 1.</title>
        <authorList>
            <consortium name="US DOE Joint Genome Institute (JGI-PGF)"/>
            <person name="Lucas S."/>
            <person name="Copeland A."/>
            <person name="Lapidus A."/>
            <person name="Glavina del Rio T."/>
            <person name="Dalin E."/>
            <person name="Tice H."/>
            <person name="Bruce D."/>
            <person name="Goodwin L."/>
            <person name="Pitluck S."/>
            <person name="Larimer F."/>
            <person name="Land M.L."/>
            <person name="Hauser L."/>
            <person name="Muyzer G."/>
        </authorList>
    </citation>
    <scope>NUCLEOTIDE SEQUENCE [LARGE SCALE GENOMIC DNA]</scope>
    <source>
        <strain evidence="2 3">AHT 1</strain>
    </source>
</reference>
<proteinExistence type="predicted"/>
<organism evidence="2 3">
    <name type="scientific">Dethiobacter alkaliphilus AHT 1</name>
    <dbReference type="NCBI Taxonomy" id="555088"/>
    <lineage>
        <taxon>Bacteria</taxon>
        <taxon>Bacillati</taxon>
        <taxon>Bacillota</taxon>
        <taxon>Dethiobacteria</taxon>
        <taxon>Dethiobacterales</taxon>
        <taxon>Dethiobacteraceae</taxon>
        <taxon>Dethiobacter</taxon>
    </lineage>
</organism>
<accession>C0GHV1</accession>
<feature type="domain" description="Putative restriction endonuclease" evidence="1">
    <location>
        <begin position="21"/>
        <end position="180"/>
    </location>
</feature>
<dbReference type="OrthoDB" id="9798254at2"/>
<dbReference type="PANTHER" id="PTHR34107:SF4">
    <property type="entry name" value="SLL1222 PROTEIN"/>
    <property type="match status" value="1"/>
</dbReference>
<dbReference type="PANTHER" id="PTHR34107">
    <property type="entry name" value="SLL0198 PROTEIN-RELATED"/>
    <property type="match status" value="1"/>
</dbReference>
<dbReference type="RefSeq" id="WP_008517192.1">
    <property type="nucleotide sequence ID" value="NZ_ACJM01000010.1"/>
</dbReference>
<dbReference type="STRING" id="555088.DealDRAFT_2060"/>
<protein>
    <recommendedName>
        <fullName evidence="1">Putative restriction endonuclease domain-containing protein</fullName>
    </recommendedName>
</protein>
<name>C0GHV1_DETAL</name>
<comment type="caution">
    <text evidence="2">The sequence shown here is derived from an EMBL/GenBank/DDBJ whole genome shotgun (WGS) entry which is preliminary data.</text>
</comment>
<dbReference type="InterPro" id="IPR011335">
    <property type="entry name" value="Restrct_endonuc-II-like"/>
</dbReference>
<evidence type="ECO:0000313" key="3">
    <source>
        <dbReference type="Proteomes" id="UP000006443"/>
    </source>
</evidence>
<dbReference type="InterPro" id="IPR008538">
    <property type="entry name" value="Uma2"/>
</dbReference>
<dbReference type="CDD" id="cd06260">
    <property type="entry name" value="DUF820-like"/>
    <property type="match status" value="1"/>
</dbReference>
<dbReference type="eggNOG" id="COG4636">
    <property type="taxonomic scope" value="Bacteria"/>
</dbReference>
<evidence type="ECO:0000313" key="2">
    <source>
        <dbReference type="EMBL" id="EEG77025.1"/>
    </source>
</evidence>
<evidence type="ECO:0000259" key="1">
    <source>
        <dbReference type="Pfam" id="PF05685"/>
    </source>
</evidence>
<gene>
    <name evidence="2" type="ORF">DealDRAFT_2060</name>
</gene>
<dbReference type="SUPFAM" id="SSF52980">
    <property type="entry name" value="Restriction endonuclease-like"/>
    <property type="match status" value="1"/>
</dbReference>
<dbReference type="InterPro" id="IPR012296">
    <property type="entry name" value="Nuclease_put_TT1808"/>
</dbReference>
<dbReference type="Gene3D" id="3.90.1570.10">
    <property type="entry name" value="tt1808, chain A"/>
    <property type="match status" value="1"/>
</dbReference>
<sequence>MTKDKPSKPDNRIKEQPVTYDDYARLPDDGIRYEINNGRLEAMTPGPNAVHQFVVQQIEHRMLQKCASDFIVISSPIDVILSETEVRQPDIVMIRRDRLSIITKRGIEGPPDLVVEVLSPFSAKRDRQQKLHAYAKYAIPEYWIVDVNNELLELYVLTKEQYTLQEVYFEDEPVVSKQIPCISFTMQEIIESIPELPNF</sequence>
<dbReference type="AlphaFoldDB" id="C0GHV1"/>